<dbReference type="PANTHER" id="PTHR45694:SF18">
    <property type="entry name" value="GLUTAREDOXIN-1-RELATED"/>
    <property type="match status" value="1"/>
</dbReference>
<dbReference type="Pfam" id="PF00462">
    <property type="entry name" value="Glutaredoxin"/>
    <property type="match status" value="1"/>
</dbReference>
<dbReference type="InterPro" id="IPR014025">
    <property type="entry name" value="Glutaredoxin_subgr"/>
</dbReference>
<dbReference type="EMBL" id="CAJNOC010008864">
    <property type="protein sequence ID" value="CAF1121698.1"/>
    <property type="molecule type" value="Genomic_DNA"/>
</dbReference>
<protein>
    <recommendedName>
        <fullName evidence="1">Glutaredoxin domain-containing protein</fullName>
    </recommendedName>
</protein>
<name>A0A814QK24_9BILA</name>
<reference evidence="2" key="1">
    <citation type="submission" date="2021-02" db="EMBL/GenBank/DDBJ databases">
        <authorList>
            <person name="Nowell W R."/>
        </authorList>
    </citation>
    <scope>NUCLEOTIDE SEQUENCE</scope>
    <source>
        <strain evidence="2">Ploen Becks lab</strain>
    </source>
</reference>
<keyword evidence="3" id="KW-1185">Reference proteome</keyword>
<proteinExistence type="predicted"/>
<dbReference type="Proteomes" id="UP000663879">
    <property type="component" value="Unassembled WGS sequence"/>
</dbReference>
<dbReference type="GO" id="GO:0005737">
    <property type="term" value="C:cytoplasm"/>
    <property type="evidence" value="ECO:0007669"/>
    <property type="project" value="TreeGrafter"/>
</dbReference>
<dbReference type="OrthoDB" id="418495at2759"/>
<organism evidence="2 3">
    <name type="scientific">Brachionus calyciflorus</name>
    <dbReference type="NCBI Taxonomy" id="104777"/>
    <lineage>
        <taxon>Eukaryota</taxon>
        <taxon>Metazoa</taxon>
        <taxon>Spiralia</taxon>
        <taxon>Gnathifera</taxon>
        <taxon>Rotifera</taxon>
        <taxon>Eurotatoria</taxon>
        <taxon>Monogononta</taxon>
        <taxon>Pseudotrocha</taxon>
        <taxon>Ploima</taxon>
        <taxon>Brachionidae</taxon>
        <taxon>Brachionus</taxon>
    </lineage>
</organism>
<comment type="caution">
    <text evidence="2">The sequence shown here is derived from an EMBL/GenBank/DDBJ whole genome shotgun (WGS) entry which is preliminary data.</text>
</comment>
<gene>
    <name evidence="2" type="ORF">OXX778_LOCUS22071</name>
</gene>
<dbReference type="InterPro" id="IPR036249">
    <property type="entry name" value="Thioredoxin-like_sf"/>
</dbReference>
<dbReference type="InterPro" id="IPR002109">
    <property type="entry name" value="Glutaredoxin"/>
</dbReference>
<dbReference type="PROSITE" id="PS51354">
    <property type="entry name" value="GLUTAREDOXIN_2"/>
    <property type="match status" value="1"/>
</dbReference>
<dbReference type="GO" id="GO:0015038">
    <property type="term" value="F:glutathione disulfide oxidoreductase activity"/>
    <property type="evidence" value="ECO:0007669"/>
    <property type="project" value="TreeGrafter"/>
</dbReference>
<dbReference type="Gene3D" id="3.40.30.10">
    <property type="entry name" value="Glutaredoxin"/>
    <property type="match status" value="1"/>
</dbReference>
<dbReference type="GO" id="GO:0034599">
    <property type="term" value="P:cellular response to oxidative stress"/>
    <property type="evidence" value="ECO:0007669"/>
    <property type="project" value="TreeGrafter"/>
</dbReference>
<accession>A0A814QK24</accession>
<evidence type="ECO:0000313" key="3">
    <source>
        <dbReference type="Proteomes" id="UP000663879"/>
    </source>
</evidence>
<dbReference type="NCBIfam" id="TIGR02180">
    <property type="entry name" value="GRX_euk"/>
    <property type="match status" value="1"/>
</dbReference>
<dbReference type="SUPFAM" id="SSF52833">
    <property type="entry name" value="Thioredoxin-like"/>
    <property type="match status" value="1"/>
</dbReference>
<dbReference type="PRINTS" id="PR00160">
    <property type="entry name" value="GLUTAREDOXIN"/>
</dbReference>
<feature type="domain" description="Glutaredoxin" evidence="1">
    <location>
        <begin position="14"/>
        <end position="77"/>
    </location>
</feature>
<dbReference type="PANTHER" id="PTHR45694">
    <property type="entry name" value="GLUTAREDOXIN 2"/>
    <property type="match status" value="1"/>
</dbReference>
<evidence type="ECO:0000313" key="2">
    <source>
        <dbReference type="EMBL" id="CAF1121698.1"/>
    </source>
</evidence>
<dbReference type="CDD" id="cd03419">
    <property type="entry name" value="GRX_GRXh_1_2_like"/>
    <property type="match status" value="1"/>
</dbReference>
<dbReference type="AlphaFoldDB" id="A0A814QK24"/>
<sequence>MSIFVEEVIKTHKVVVFSRTDCPYSQKAKNILAKYKINDIAIIEVNNRVDGDELLDYCAKITGARSTPRVFINGKFIGGGDYTEKLDSNGQLKELLQACDAI</sequence>
<evidence type="ECO:0000259" key="1">
    <source>
        <dbReference type="Pfam" id="PF00462"/>
    </source>
</evidence>
<dbReference type="InterPro" id="IPR011899">
    <property type="entry name" value="Glutaredoxin_euk/vir"/>
</dbReference>